<dbReference type="AlphaFoldDB" id="A0AA38HJ65"/>
<dbReference type="InterPro" id="IPR000008">
    <property type="entry name" value="C2_dom"/>
</dbReference>
<proteinExistence type="predicted"/>
<dbReference type="PRINTS" id="PR00399">
    <property type="entry name" value="SYNAPTOTAGMN"/>
</dbReference>
<dbReference type="EMBL" id="JALNTZ010001628">
    <property type="protein sequence ID" value="KAJ3623659.1"/>
    <property type="molecule type" value="Genomic_DNA"/>
</dbReference>
<dbReference type="GO" id="GO:0005509">
    <property type="term" value="F:calcium ion binding"/>
    <property type="evidence" value="ECO:0007669"/>
    <property type="project" value="TreeGrafter"/>
</dbReference>
<evidence type="ECO:0000256" key="1">
    <source>
        <dbReference type="ARBA" id="ARBA00022737"/>
    </source>
</evidence>
<evidence type="ECO:0000313" key="3">
    <source>
        <dbReference type="EMBL" id="KAJ3623659.1"/>
    </source>
</evidence>
<organism evidence="3 4">
    <name type="scientific">Zophobas morio</name>
    <dbReference type="NCBI Taxonomy" id="2755281"/>
    <lineage>
        <taxon>Eukaryota</taxon>
        <taxon>Metazoa</taxon>
        <taxon>Ecdysozoa</taxon>
        <taxon>Arthropoda</taxon>
        <taxon>Hexapoda</taxon>
        <taxon>Insecta</taxon>
        <taxon>Pterygota</taxon>
        <taxon>Neoptera</taxon>
        <taxon>Endopterygota</taxon>
        <taxon>Coleoptera</taxon>
        <taxon>Polyphaga</taxon>
        <taxon>Cucujiformia</taxon>
        <taxon>Tenebrionidae</taxon>
        <taxon>Zophobas</taxon>
    </lineage>
</organism>
<dbReference type="InterPro" id="IPR037785">
    <property type="entry name" value="C2_C2CD5"/>
</dbReference>
<dbReference type="Proteomes" id="UP001168821">
    <property type="component" value="Unassembled WGS sequence"/>
</dbReference>
<evidence type="ECO:0000313" key="4">
    <source>
        <dbReference type="Proteomes" id="UP001168821"/>
    </source>
</evidence>
<dbReference type="InterPro" id="IPR035892">
    <property type="entry name" value="C2_domain_sf"/>
</dbReference>
<dbReference type="PANTHER" id="PTHR37412:SF2">
    <property type="entry name" value="C2 DOMAIN-CONTAINING PROTEIN 5"/>
    <property type="match status" value="1"/>
</dbReference>
<accession>A0AA38HJ65</accession>
<dbReference type="InterPro" id="IPR056431">
    <property type="entry name" value="C2CD5_YbjQ-rel_dom"/>
</dbReference>
<dbReference type="GO" id="GO:0005544">
    <property type="term" value="F:calcium-dependent phospholipid binding"/>
    <property type="evidence" value="ECO:0007669"/>
    <property type="project" value="InterPro"/>
</dbReference>
<keyword evidence="4" id="KW-1185">Reference proteome</keyword>
<keyword evidence="1" id="KW-0677">Repeat</keyword>
<dbReference type="Pfam" id="PF00168">
    <property type="entry name" value="C2"/>
    <property type="match status" value="1"/>
</dbReference>
<protein>
    <recommendedName>
        <fullName evidence="2">C2 domain-containing protein</fullName>
    </recommendedName>
</protein>
<sequence>VRVISARDLPIMDKSTESTDAFVEVKFNDVCFKTSVCRKTLCPTWNTDFRFEVEDAEIQNDILEIKIYDHDSYSANDAIGKVYIDLSPLTMTNGPTLLQGWHPIYDTLRGIRGEINLIVKLHFFNNENKFRDTSIGVKIFALNEFPSCYSLIKVHSFVEELVVSTDPEYQWVDNFRSNRASNDARVRLLYRLTGSLKRKLGLKALDLGGNAIVGYLQDFDIEGEYGLVARGIGTVVTLQEFEPAMASQGPALLLFQDPARAQCKGSLNRSGQGDLSVHRFYSHHLKSVFPFYTLSHWPSSVIHAGCSVCLTRPLGSQLGSLLIESLCVEASVCRAKKKLQGESNAIVVSEVLPFIEYELHRQLLNKLKLHAMNAIFGLSVQISISESVISALAVGTAVFIKSLPLLPPIKISRSLQVLDEEDQKLVSIQKKCAAVYYNSSDADSKTDSSDENISENIALELAKRRSLALEIDDEEDEVL</sequence>
<dbReference type="GO" id="GO:0010828">
    <property type="term" value="P:positive regulation of D-glucose transmembrane transport"/>
    <property type="evidence" value="ECO:0007669"/>
    <property type="project" value="TreeGrafter"/>
</dbReference>
<reference evidence="3" key="1">
    <citation type="journal article" date="2023" name="G3 (Bethesda)">
        <title>Whole genome assemblies of Zophobas morio and Tenebrio molitor.</title>
        <authorList>
            <person name="Kaur S."/>
            <person name="Stinson S.A."/>
            <person name="diCenzo G.C."/>
        </authorList>
    </citation>
    <scope>NUCLEOTIDE SEQUENCE</scope>
    <source>
        <strain evidence="3">QUZm001</strain>
    </source>
</reference>
<feature type="domain" description="C2" evidence="2">
    <location>
        <begin position="1"/>
        <end position="102"/>
    </location>
</feature>
<evidence type="ECO:0000259" key="2">
    <source>
        <dbReference type="PROSITE" id="PS50004"/>
    </source>
</evidence>
<feature type="non-terminal residue" evidence="3">
    <location>
        <position position="1"/>
    </location>
</feature>
<dbReference type="CDD" id="cd08688">
    <property type="entry name" value="C2_KIAA0528-like"/>
    <property type="match status" value="1"/>
</dbReference>
<dbReference type="PROSITE" id="PS50004">
    <property type="entry name" value="C2"/>
    <property type="match status" value="1"/>
</dbReference>
<dbReference type="InterPro" id="IPR001565">
    <property type="entry name" value="Synaptotagmin"/>
</dbReference>
<dbReference type="Pfam" id="PF23025">
    <property type="entry name" value="YbjQ_2"/>
    <property type="match status" value="2"/>
</dbReference>
<dbReference type="GO" id="GO:0072659">
    <property type="term" value="P:protein localization to plasma membrane"/>
    <property type="evidence" value="ECO:0007669"/>
    <property type="project" value="TreeGrafter"/>
</dbReference>
<dbReference type="InterPro" id="IPR038983">
    <property type="entry name" value="C2CD5"/>
</dbReference>
<dbReference type="GO" id="GO:0065002">
    <property type="term" value="P:intracellular protein transmembrane transport"/>
    <property type="evidence" value="ECO:0007669"/>
    <property type="project" value="TreeGrafter"/>
</dbReference>
<gene>
    <name evidence="3" type="ORF">Zmor_004345</name>
</gene>
<dbReference type="GO" id="GO:0090314">
    <property type="term" value="P:positive regulation of protein targeting to membrane"/>
    <property type="evidence" value="ECO:0007669"/>
    <property type="project" value="TreeGrafter"/>
</dbReference>
<dbReference type="GO" id="GO:0031340">
    <property type="term" value="P:positive regulation of vesicle fusion"/>
    <property type="evidence" value="ECO:0007669"/>
    <property type="project" value="TreeGrafter"/>
</dbReference>
<dbReference type="PANTHER" id="PTHR37412">
    <property type="entry name" value="C2 DOMAIN-CONTAINING PROTEIN 5"/>
    <property type="match status" value="1"/>
</dbReference>
<dbReference type="SMART" id="SM00239">
    <property type="entry name" value="C2"/>
    <property type="match status" value="1"/>
</dbReference>
<dbReference type="Gene3D" id="2.60.40.150">
    <property type="entry name" value="C2 domain"/>
    <property type="match status" value="1"/>
</dbReference>
<name>A0AA38HJ65_9CUCU</name>
<comment type="caution">
    <text evidence="3">The sequence shown here is derived from an EMBL/GenBank/DDBJ whole genome shotgun (WGS) entry which is preliminary data.</text>
</comment>
<dbReference type="GO" id="GO:0005886">
    <property type="term" value="C:plasma membrane"/>
    <property type="evidence" value="ECO:0007669"/>
    <property type="project" value="TreeGrafter"/>
</dbReference>
<dbReference type="SUPFAM" id="SSF49562">
    <property type="entry name" value="C2 domain (Calcium/lipid-binding domain, CaLB)"/>
    <property type="match status" value="1"/>
</dbReference>